<feature type="non-terminal residue" evidence="2">
    <location>
        <position position="1"/>
    </location>
</feature>
<dbReference type="EMBL" id="HADW01010120">
    <property type="protein sequence ID" value="SBP11520.1"/>
    <property type="molecule type" value="Transcribed_RNA"/>
</dbReference>
<protein>
    <submittedName>
        <fullName evidence="2">Epithelial cell transforming sequence 2 oncogene</fullName>
    </submittedName>
</protein>
<organism evidence="2">
    <name type="scientific">Iconisemion striatum</name>
    <dbReference type="NCBI Taxonomy" id="60296"/>
    <lineage>
        <taxon>Eukaryota</taxon>
        <taxon>Metazoa</taxon>
        <taxon>Chordata</taxon>
        <taxon>Craniata</taxon>
        <taxon>Vertebrata</taxon>
        <taxon>Euteleostomi</taxon>
        <taxon>Actinopterygii</taxon>
        <taxon>Neopterygii</taxon>
        <taxon>Teleostei</taxon>
        <taxon>Neoteleostei</taxon>
        <taxon>Acanthomorphata</taxon>
        <taxon>Ovalentaria</taxon>
        <taxon>Atherinomorphae</taxon>
        <taxon>Cyprinodontiformes</taxon>
        <taxon>Nothobranchiidae</taxon>
        <taxon>Iconisemion</taxon>
    </lineage>
</organism>
<gene>
    <name evidence="2" type="primary">ECT2</name>
</gene>
<name>A0A1A7X0P6_9TELE</name>
<sequence length="52" mass="5850">LPSVQKSHQSRPPGPQPVDVKIRTFSESYRNPTVPLDPRQAALTSPRRETLI</sequence>
<reference evidence="2" key="1">
    <citation type="submission" date="2016-05" db="EMBL/GenBank/DDBJ databases">
        <authorList>
            <person name="Lavstsen T."/>
            <person name="Jespersen J.S."/>
        </authorList>
    </citation>
    <scope>NUCLEOTIDE SEQUENCE</scope>
    <source>
        <tissue evidence="2">Brain</tissue>
    </source>
</reference>
<proteinExistence type="predicted"/>
<dbReference type="AlphaFoldDB" id="A0A1A7X0P6"/>
<feature type="region of interest" description="Disordered" evidence="1">
    <location>
        <begin position="29"/>
        <end position="52"/>
    </location>
</feature>
<evidence type="ECO:0000313" key="2">
    <source>
        <dbReference type="EMBL" id="SBP11520.1"/>
    </source>
</evidence>
<reference evidence="2" key="2">
    <citation type="submission" date="2016-06" db="EMBL/GenBank/DDBJ databases">
        <title>The genome of a short-lived fish provides insights into sex chromosome evolution and the genetic control of aging.</title>
        <authorList>
            <person name="Reichwald K."/>
            <person name="Felder M."/>
            <person name="Petzold A."/>
            <person name="Koch P."/>
            <person name="Groth M."/>
            <person name="Platzer M."/>
        </authorList>
    </citation>
    <scope>NUCLEOTIDE SEQUENCE</scope>
    <source>
        <tissue evidence="2">Brain</tissue>
    </source>
</reference>
<accession>A0A1A7X0P6</accession>
<evidence type="ECO:0000256" key="1">
    <source>
        <dbReference type="SAM" id="MobiDB-lite"/>
    </source>
</evidence>